<evidence type="ECO:0000313" key="2">
    <source>
        <dbReference type="EMBL" id="VEL35998.1"/>
    </source>
</evidence>
<gene>
    <name evidence="2" type="ORF">PXEA_LOCUS29438</name>
</gene>
<organism evidence="2 3">
    <name type="scientific">Protopolystoma xenopodis</name>
    <dbReference type="NCBI Taxonomy" id="117903"/>
    <lineage>
        <taxon>Eukaryota</taxon>
        <taxon>Metazoa</taxon>
        <taxon>Spiralia</taxon>
        <taxon>Lophotrochozoa</taxon>
        <taxon>Platyhelminthes</taxon>
        <taxon>Monogenea</taxon>
        <taxon>Polyopisthocotylea</taxon>
        <taxon>Polystomatidea</taxon>
        <taxon>Polystomatidae</taxon>
        <taxon>Protopolystoma</taxon>
    </lineage>
</organism>
<feature type="compositionally biased region" description="Low complexity" evidence="1">
    <location>
        <begin position="45"/>
        <end position="57"/>
    </location>
</feature>
<keyword evidence="3" id="KW-1185">Reference proteome</keyword>
<feature type="region of interest" description="Disordered" evidence="1">
    <location>
        <begin position="44"/>
        <end position="67"/>
    </location>
</feature>
<sequence length="67" mass="7370">MLAEIPDARLIYSLEPIILTASYRLSDVILMDCRMHVSSCARNVPTSHTPPLLSSPTVMKPSYPTPA</sequence>
<dbReference type="AlphaFoldDB" id="A0A448XGK5"/>
<dbReference type="EMBL" id="CAAALY010251169">
    <property type="protein sequence ID" value="VEL35998.1"/>
    <property type="molecule type" value="Genomic_DNA"/>
</dbReference>
<accession>A0A448XGK5</accession>
<reference evidence="2" key="1">
    <citation type="submission" date="2018-11" db="EMBL/GenBank/DDBJ databases">
        <authorList>
            <consortium name="Pathogen Informatics"/>
        </authorList>
    </citation>
    <scope>NUCLEOTIDE SEQUENCE</scope>
</reference>
<name>A0A448XGK5_9PLAT</name>
<protein>
    <submittedName>
        <fullName evidence="2">Uncharacterized protein</fullName>
    </submittedName>
</protein>
<evidence type="ECO:0000256" key="1">
    <source>
        <dbReference type="SAM" id="MobiDB-lite"/>
    </source>
</evidence>
<evidence type="ECO:0000313" key="3">
    <source>
        <dbReference type="Proteomes" id="UP000784294"/>
    </source>
</evidence>
<comment type="caution">
    <text evidence="2">The sequence shown here is derived from an EMBL/GenBank/DDBJ whole genome shotgun (WGS) entry which is preliminary data.</text>
</comment>
<proteinExistence type="predicted"/>
<dbReference type="Proteomes" id="UP000784294">
    <property type="component" value="Unassembled WGS sequence"/>
</dbReference>